<sequence length="157" mass="17055">MTKTNVIRQLEKAGIPFRTAEYEVDEADLSGVHVARQLGQPCEQVFKTLVLRGPKLGPFVCCIPVAEEVDLKKAAEAAGEKKAEMLPLKELLPTTGYIRGGCSPVGMKKKYPIWLDETAELYGEIAVSAGVRGMQVILAPQDLIRFTGAKVADLTIV</sequence>
<evidence type="ECO:0000313" key="7">
    <source>
        <dbReference type="Proteomes" id="UP000712157"/>
    </source>
</evidence>
<dbReference type="CDD" id="cd00002">
    <property type="entry name" value="YbaK_deacylase"/>
    <property type="match status" value="1"/>
</dbReference>
<keyword evidence="7" id="KW-1185">Reference proteome</keyword>
<evidence type="ECO:0000256" key="3">
    <source>
        <dbReference type="ARBA" id="ARBA00023239"/>
    </source>
</evidence>
<evidence type="ECO:0000313" key="6">
    <source>
        <dbReference type="EMBL" id="MBU9738180.1"/>
    </source>
</evidence>
<dbReference type="Proteomes" id="UP000712157">
    <property type="component" value="Unassembled WGS sequence"/>
</dbReference>
<dbReference type="GO" id="GO:0006412">
    <property type="term" value="P:translation"/>
    <property type="evidence" value="ECO:0007669"/>
    <property type="project" value="UniProtKB-KW"/>
</dbReference>
<protein>
    <recommendedName>
        <fullName evidence="4">Cys-tRNA(Pro)/Cys-tRNA(Cys) deacylase</fullName>
        <ecNumber evidence="4">4.2.-.-</ecNumber>
    </recommendedName>
</protein>
<proteinExistence type="inferred from homology"/>
<reference evidence="6" key="1">
    <citation type="submission" date="2021-06" db="EMBL/GenBank/DDBJ databases">
        <title>Description of novel taxa of the family Lachnospiraceae.</title>
        <authorList>
            <person name="Chaplin A.V."/>
            <person name="Sokolova S.R."/>
            <person name="Pikina A.P."/>
            <person name="Korzhanova M."/>
            <person name="Belova V."/>
            <person name="Korostin D."/>
            <person name="Efimov B.A."/>
        </authorList>
    </citation>
    <scope>NUCLEOTIDE SEQUENCE</scope>
    <source>
        <strain evidence="6">ASD5720</strain>
    </source>
</reference>
<dbReference type="EC" id="4.2.-.-" evidence="4"/>
<evidence type="ECO:0000256" key="2">
    <source>
        <dbReference type="ARBA" id="ARBA00022917"/>
    </source>
</evidence>
<dbReference type="Pfam" id="PF04073">
    <property type="entry name" value="tRNA_edit"/>
    <property type="match status" value="1"/>
</dbReference>
<dbReference type="SUPFAM" id="SSF55826">
    <property type="entry name" value="YbaK/ProRS associated domain"/>
    <property type="match status" value="1"/>
</dbReference>
<accession>A0A949NIK6</accession>
<feature type="domain" description="YbaK/aminoacyl-tRNA synthetase-associated" evidence="5">
    <location>
        <begin position="34"/>
        <end position="146"/>
    </location>
</feature>
<dbReference type="InterPro" id="IPR036754">
    <property type="entry name" value="YbaK/aa-tRNA-synt-asso_dom_sf"/>
</dbReference>
<dbReference type="NCBIfam" id="TIGR00011">
    <property type="entry name" value="YbaK_EbsC"/>
    <property type="match status" value="1"/>
</dbReference>
<keyword evidence="2 4" id="KW-0648">Protein biosynthesis</keyword>
<dbReference type="PANTHER" id="PTHR30411">
    <property type="entry name" value="CYTOPLASMIC PROTEIN"/>
    <property type="match status" value="1"/>
</dbReference>
<gene>
    <name evidence="6" type="primary">ybaK</name>
    <name evidence="6" type="ORF">KTH89_16680</name>
</gene>
<comment type="caution">
    <text evidence="6">The sequence shown here is derived from an EMBL/GenBank/DDBJ whole genome shotgun (WGS) entry which is preliminary data.</text>
</comment>
<dbReference type="GO" id="GO:0002161">
    <property type="term" value="F:aminoacyl-tRNA deacylase activity"/>
    <property type="evidence" value="ECO:0007669"/>
    <property type="project" value="InterPro"/>
</dbReference>
<evidence type="ECO:0000256" key="4">
    <source>
        <dbReference type="PIRNR" id="PIRNR006181"/>
    </source>
</evidence>
<dbReference type="Gene3D" id="3.90.960.10">
    <property type="entry name" value="YbaK/aminoacyl-tRNA synthetase-associated domain"/>
    <property type="match status" value="1"/>
</dbReference>
<dbReference type="GO" id="GO:0016829">
    <property type="term" value="F:lyase activity"/>
    <property type="evidence" value="ECO:0007669"/>
    <property type="project" value="UniProtKB-KW"/>
</dbReference>
<dbReference type="InterPro" id="IPR004369">
    <property type="entry name" value="Prolyl-tRNA_editing_YbaK/EbsC"/>
</dbReference>
<dbReference type="PANTHER" id="PTHR30411:SF0">
    <property type="entry name" value="CYS-TRNA(PRO)_CYS-TRNA(CYS) DEACYLASE YBAK"/>
    <property type="match status" value="1"/>
</dbReference>
<comment type="similarity">
    <text evidence="1 4">Belongs to the prolyl-tRNA editing family. YbaK/EbsC subfamily.</text>
</comment>
<dbReference type="RefSeq" id="WP_238722455.1">
    <property type="nucleotide sequence ID" value="NZ_JAHQCW010000030.1"/>
</dbReference>
<evidence type="ECO:0000259" key="5">
    <source>
        <dbReference type="Pfam" id="PF04073"/>
    </source>
</evidence>
<dbReference type="EMBL" id="JAHQCW010000030">
    <property type="protein sequence ID" value="MBU9738180.1"/>
    <property type="molecule type" value="Genomic_DNA"/>
</dbReference>
<dbReference type="AlphaFoldDB" id="A0A949NIK6"/>
<name>A0A949NIK6_9FIRM</name>
<evidence type="ECO:0000256" key="1">
    <source>
        <dbReference type="ARBA" id="ARBA00009798"/>
    </source>
</evidence>
<organism evidence="6 7">
    <name type="scientific">Diplocloster agilis</name>
    <dbReference type="NCBI Taxonomy" id="2850323"/>
    <lineage>
        <taxon>Bacteria</taxon>
        <taxon>Bacillati</taxon>
        <taxon>Bacillota</taxon>
        <taxon>Clostridia</taxon>
        <taxon>Lachnospirales</taxon>
        <taxon>Lachnospiraceae</taxon>
        <taxon>Diplocloster</taxon>
    </lineage>
</organism>
<dbReference type="PIRSF" id="PIRSF006181">
    <property type="entry name" value="EbsC_YbaK"/>
    <property type="match status" value="1"/>
</dbReference>
<dbReference type="InterPro" id="IPR007214">
    <property type="entry name" value="YbaK/aa-tRNA-synth-assoc-dom"/>
</dbReference>
<keyword evidence="3 4" id="KW-0456">Lyase</keyword>